<evidence type="ECO:0000256" key="1">
    <source>
        <dbReference type="ARBA" id="ARBA00022468"/>
    </source>
</evidence>
<reference evidence="4 5" key="1">
    <citation type="submission" date="2014-06" db="EMBL/GenBank/DDBJ databases">
        <authorList>
            <person name="Swart Estienne"/>
        </authorList>
    </citation>
    <scope>NUCLEOTIDE SEQUENCE [LARGE SCALE GENOMIC DNA]</scope>
    <source>
        <strain evidence="4 5">130c</strain>
    </source>
</reference>
<evidence type="ECO:0000256" key="3">
    <source>
        <dbReference type="ARBA" id="ARBA00022737"/>
    </source>
</evidence>
<evidence type="ECO:0000256" key="2">
    <source>
        <dbReference type="ARBA" id="ARBA00022614"/>
    </source>
</evidence>
<dbReference type="Pfam" id="PF13516">
    <property type="entry name" value="LRR_6"/>
    <property type="match status" value="4"/>
</dbReference>
<dbReference type="OrthoDB" id="341587at2759"/>
<dbReference type="PANTHER" id="PTHR24113">
    <property type="entry name" value="RAN GTPASE-ACTIVATING PROTEIN 1"/>
    <property type="match status" value="1"/>
</dbReference>
<evidence type="ECO:0000313" key="5">
    <source>
        <dbReference type="Proteomes" id="UP000039865"/>
    </source>
</evidence>
<keyword evidence="3" id="KW-0677">Repeat</keyword>
<dbReference type="Proteomes" id="UP000039865">
    <property type="component" value="Unassembled WGS sequence"/>
</dbReference>
<dbReference type="AlphaFoldDB" id="A0A078AFV5"/>
<dbReference type="InterPro" id="IPR001611">
    <property type="entry name" value="Leu-rich_rpt"/>
</dbReference>
<name>A0A078AFV5_STYLE</name>
<sequence length="643" mass="73115">MKESQLCLRGLSKFGQSISERLAESYHGQDDKGFYEKIEVVEDFDIVKLNERLLNKKVIQLQINLCLFLRLKDNPQELEIFRTLTALDSVRILRFQNTSSYSYTMINKELDNWEVHTSINKILLENNKFKVKQADRFLKKVVSLRSITNLQLVGCLFNSQNFQILIDELANNNESLRSLTISCLRFFQELETDKNHQKQMLDNLANSIKGQRYLKTLKLNQNEGCIDFLKSVIANNNTVQKLSLSQCDLRDNNFLLLLEAFLQNQTLQSIDLSHNKLKAQSGRHLKDIIASNPVNLQSLILNNNELDDRGFSYVLEGMDASQSQLINLDVSQNHIRFENSLLTQSLISICKRKHLKNLILSHNAITPLGCEKLLQLHEQMGNRLFDALHLDTNKHIKDDGAVIISQIIEKSLQIRHVGLINCEISDRGGQVIANSLSKNESLFSLHLGFNPISCETVERMSDSLKVNQTLKILQMHFCSIGERGALSLASSLQVNSRLTRLILKANPIGNKGCQAILTSLKFNHSLIVINLEDCGLLQLDEGVCEALSVNKTLEVLWICNNQLGEGTGKVMAQVLENNSMLKIINLQGNFLNDKDAEELFYGLRKNTTCRHLSLNTNSFSDQGKKLLNDEKKNHLINRSRLIF</sequence>
<dbReference type="InterPro" id="IPR027038">
    <property type="entry name" value="RanGap"/>
</dbReference>
<dbReference type="InterPro" id="IPR032675">
    <property type="entry name" value="LRR_dom_sf"/>
</dbReference>
<dbReference type="SMART" id="SM00368">
    <property type="entry name" value="LRR_RI"/>
    <property type="match status" value="11"/>
</dbReference>
<keyword evidence="5" id="KW-1185">Reference proteome</keyword>
<dbReference type="GO" id="GO:0031267">
    <property type="term" value="F:small GTPase binding"/>
    <property type="evidence" value="ECO:0007669"/>
    <property type="project" value="TreeGrafter"/>
</dbReference>
<keyword evidence="1" id="KW-0343">GTPase activation</keyword>
<proteinExistence type="predicted"/>
<evidence type="ECO:0008006" key="6">
    <source>
        <dbReference type="Google" id="ProtNLM"/>
    </source>
</evidence>
<dbReference type="InParanoid" id="A0A078AFV5"/>
<dbReference type="OMA" id="TIQNINC"/>
<dbReference type="GO" id="GO:0048471">
    <property type="term" value="C:perinuclear region of cytoplasm"/>
    <property type="evidence" value="ECO:0007669"/>
    <property type="project" value="TreeGrafter"/>
</dbReference>
<dbReference type="GO" id="GO:0006913">
    <property type="term" value="P:nucleocytoplasmic transport"/>
    <property type="evidence" value="ECO:0007669"/>
    <property type="project" value="TreeGrafter"/>
</dbReference>
<gene>
    <name evidence="4" type="primary">Contig18965.g20114</name>
    <name evidence="4" type="ORF">STYLEM_10118</name>
</gene>
<accession>A0A078AFV5</accession>
<keyword evidence="2" id="KW-0433">Leucine-rich repeat</keyword>
<protein>
    <recommendedName>
        <fullName evidence="6">Protein nlrc3</fullName>
    </recommendedName>
</protein>
<dbReference type="PANTHER" id="PTHR24113:SF12">
    <property type="entry name" value="RAN GTPASE-ACTIVATING PROTEIN 1"/>
    <property type="match status" value="1"/>
</dbReference>
<organism evidence="4 5">
    <name type="scientific">Stylonychia lemnae</name>
    <name type="common">Ciliate</name>
    <dbReference type="NCBI Taxonomy" id="5949"/>
    <lineage>
        <taxon>Eukaryota</taxon>
        <taxon>Sar</taxon>
        <taxon>Alveolata</taxon>
        <taxon>Ciliophora</taxon>
        <taxon>Intramacronucleata</taxon>
        <taxon>Spirotrichea</taxon>
        <taxon>Stichotrichia</taxon>
        <taxon>Sporadotrichida</taxon>
        <taxon>Oxytrichidae</taxon>
        <taxon>Stylonychinae</taxon>
        <taxon>Stylonychia</taxon>
    </lineage>
</organism>
<dbReference type="Gene3D" id="3.80.10.10">
    <property type="entry name" value="Ribonuclease Inhibitor"/>
    <property type="match status" value="4"/>
</dbReference>
<dbReference type="SUPFAM" id="SSF52047">
    <property type="entry name" value="RNI-like"/>
    <property type="match status" value="2"/>
</dbReference>
<dbReference type="GO" id="GO:0005829">
    <property type="term" value="C:cytosol"/>
    <property type="evidence" value="ECO:0007669"/>
    <property type="project" value="TreeGrafter"/>
</dbReference>
<evidence type="ECO:0000313" key="4">
    <source>
        <dbReference type="EMBL" id="CDW81109.1"/>
    </source>
</evidence>
<dbReference type="GO" id="GO:0005096">
    <property type="term" value="F:GTPase activator activity"/>
    <property type="evidence" value="ECO:0007669"/>
    <property type="project" value="UniProtKB-KW"/>
</dbReference>
<dbReference type="GO" id="GO:0005634">
    <property type="term" value="C:nucleus"/>
    <property type="evidence" value="ECO:0007669"/>
    <property type="project" value="TreeGrafter"/>
</dbReference>
<dbReference type="EMBL" id="CCKQ01009606">
    <property type="protein sequence ID" value="CDW81109.1"/>
    <property type="molecule type" value="Genomic_DNA"/>
</dbReference>